<evidence type="ECO:0000256" key="1">
    <source>
        <dbReference type="SAM" id="MobiDB-lite"/>
    </source>
</evidence>
<feature type="transmembrane region" description="Helical" evidence="2">
    <location>
        <begin position="45"/>
        <end position="65"/>
    </location>
</feature>
<keyword evidence="2" id="KW-0812">Transmembrane</keyword>
<name>W9QHJ2_9ROSA</name>
<feature type="region of interest" description="Disordered" evidence="1">
    <location>
        <begin position="1"/>
        <end position="21"/>
    </location>
</feature>
<evidence type="ECO:0000256" key="2">
    <source>
        <dbReference type="SAM" id="Phobius"/>
    </source>
</evidence>
<feature type="compositionally biased region" description="Polar residues" evidence="1">
    <location>
        <begin position="1"/>
        <end position="15"/>
    </location>
</feature>
<dbReference type="EMBL" id="KE343641">
    <property type="protein sequence ID" value="EXB37534.1"/>
    <property type="molecule type" value="Genomic_DNA"/>
</dbReference>
<dbReference type="AlphaFoldDB" id="W9QHJ2"/>
<gene>
    <name evidence="3" type="ORF">L484_004065</name>
</gene>
<dbReference type="Proteomes" id="UP000030645">
    <property type="component" value="Unassembled WGS sequence"/>
</dbReference>
<evidence type="ECO:0000313" key="3">
    <source>
        <dbReference type="EMBL" id="EXB37534.1"/>
    </source>
</evidence>
<sequence>MAANGAHNQSVSQQDAAEKKPKSVQFEFYSPYCNFLMISLCDNSAASLLCAAVGSVMLVLMSLLWHDKRHDMPAGASRRVNSRRLSTRSSHGDCQLGVHITFLSFSICCL</sequence>
<accession>W9QHJ2</accession>
<protein>
    <submittedName>
        <fullName evidence="3">Uncharacterized protein</fullName>
    </submittedName>
</protein>
<keyword evidence="4" id="KW-1185">Reference proteome</keyword>
<reference evidence="4" key="1">
    <citation type="submission" date="2013-01" db="EMBL/GenBank/DDBJ databases">
        <title>Draft Genome Sequence of a Mulberry Tree, Morus notabilis C.K. Schneid.</title>
        <authorList>
            <person name="He N."/>
            <person name="Zhao S."/>
        </authorList>
    </citation>
    <scope>NUCLEOTIDE SEQUENCE</scope>
</reference>
<proteinExistence type="predicted"/>
<keyword evidence="2" id="KW-1133">Transmembrane helix</keyword>
<organism evidence="3 4">
    <name type="scientific">Morus notabilis</name>
    <dbReference type="NCBI Taxonomy" id="981085"/>
    <lineage>
        <taxon>Eukaryota</taxon>
        <taxon>Viridiplantae</taxon>
        <taxon>Streptophyta</taxon>
        <taxon>Embryophyta</taxon>
        <taxon>Tracheophyta</taxon>
        <taxon>Spermatophyta</taxon>
        <taxon>Magnoliopsida</taxon>
        <taxon>eudicotyledons</taxon>
        <taxon>Gunneridae</taxon>
        <taxon>Pentapetalae</taxon>
        <taxon>rosids</taxon>
        <taxon>fabids</taxon>
        <taxon>Rosales</taxon>
        <taxon>Moraceae</taxon>
        <taxon>Moreae</taxon>
        <taxon>Morus</taxon>
    </lineage>
</organism>
<evidence type="ECO:0000313" key="4">
    <source>
        <dbReference type="Proteomes" id="UP000030645"/>
    </source>
</evidence>
<keyword evidence="2" id="KW-0472">Membrane</keyword>